<proteinExistence type="predicted"/>
<protein>
    <submittedName>
        <fullName evidence="1">Uncharacterized protein</fullName>
    </submittedName>
</protein>
<dbReference type="Proteomes" id="UP001579974">
    <property type="component" value="Unassembled WGS sequence"/>
</dbReference>
<gene>
    <name evidence="1" type="ORF">KKP3000_003062</name>
</gene>
<evidence type="ECO:0000313" key="1">
    <source>
        <dbReference type="EMBL" id="MFB5193117.1"/>
    </source>
</evidence>
<sequence length="46" mass="5144">MSTGNETAPTVLEIAACVTRYLMGLDVPEDTKREALRMAAQEFEKR</sequence>
<accession>A0ABV5ALG5</accession>
<evidence type="ECO:0000313" key="2">
    <source>
        <dbReference type="Proteomes" id="UP001579974"/>
    </source>
</evidence>
<keyword evidence="2" id="KW-1185">Reference proteome</keyword>
<dbReference type="RefSeq" id="WP_275475981.1">
    <property type="nucleotide sequence ID" value="NZ_CP162940.1"/>
</dbReference>
<name>A0ABV5ALG5_9BACL</name>
<reference evidence="1 2" key="1">
    <citation type="journal article" date="2024" name="Int. J. Mol. Sci.">
        <title>Exploration of Alicyclobacillus spp. Genome in Search of Antibiotic Resistance.</title>
        <authorList>
            <person name="Bucka-Kolendo J."/>
            <person name="Kiousi D.E."/>
            <person name="Dekowska A."/>
            <person name="Mikolajczuk-Szczyrba A."/>
            <person name="Karadedos D.M."/>
            <person name="Michael P."/>
            <person name="Galanis A."/>
            <person name="Sokolowska B."/>
        </authorList>
    </citation>
    <scope>NUCLEOTIDE SEQUENCE [LARGE SCALE GENOMIC DNA]</scope>
    <source>
        <strain evidence="1 2">KKP 3000</strain>
    </source>
</reference>
<organism evidence="1 2">
    <name type="scientific">Alicyclobacillus fastidiosus</name>
    <dbReference type="NCBI Taxonomy" id="392011"/>
    <lineage>
        <taxon>Bacteria</taxon>
        <taxon>Bacillati</taxon>
        <taxon>Bacillota</taxon>
        <taxon>Bacilli</taxon>
        <taxon>Bacillales</taxon>
        <taxon>Alicyclobacillaceae</taxon>
        <taxon>Alicyclobacillus</taxon>
    </lineage>
</organism>
<comment type="caution">
    <text evidence="1">The sequence shown here is derived from an EMBL/GenBank/DDBJ whole genome shotgun (WGS) entry which is preliminary data.</text>
</comment>
<dbReference type="EMBL" id="JBDXSU010000040">
    <property type="protein sequence ID" value="MFB5193117.1"/>
    <property type="molecule type" value="Genomic_DNA"/>
</dbReference>